<keyword evidence="3" id="KW-1185">Reference proteome</keyword>
<protein>
    <submittedName>
        <fullName evidence="2">HDOD domain-containing protein</fullName>
    </submittedName>
</protein>
<dbReference type="OrthoDB" id="194781at2"/>
<reference evidence="2 3" key="1">
    <citation type="submission" date="2019-01" db="EMBL/GenBank/DDBJ databases">
        <title>Lacunisphaera sp. strain TWA-58.</title>
        <authorList>
            <person name="Chen W.-M."/>
        </authorList>
    </citation>
    <scope>NUCLEOTIDE SEQUENCE [LARGE SCALE GENOMIC DNA]</scope>
    <source>
        <strain evidence="2 3">TWA-58</strain>
    </source>
</reference>
<evidence type="ECO:0000259" key="1">
    <source>
        <dbReference type="PROSITE" id="PS51833"/>
    </source>
</evidence>
<dbReference type="RefSeq" id="WP_129046749.1">
    <property type="nucleotide sequence ID" value="NZ_SDHX01000001.1"/>
</dbReference>
<sequence length="280" mass="30628">MLQTPVSPAELIAAAKELPGAPRLLIELGTLINDPGTDAREVTELLKQDPALASRLIRMANSAVYARAEPVSSTEDAVSCIGFAEVHRLVGALASVQLAEQKLPLHGIDAARLRRISLFAAVLMEELAVPAGESRRRCYTVGLLRSIGMMALELVPRTGGAIQPFNPAAGQPIDEWEKAHWGLDNCEAAQVILKEWRLPHETVIAIRHHYRPGQLHNPIIHLLALAAASASDRFEGIAGEESYWQPSADNFRKAGLEMRDYQIASERAQRTFQRLETALG</sequence>
<comment type="caution">
    <text evidence="2">The sequence shown here is derived from an EMBL/GenBank/DDBJ whole genome shotgun (WGS) entry which is preliminary data.</text>
</comment>
<dbReference type="SUPFAM" id="SSF109604">
    <property type="entry name" value="HD-domain/PDEase-like"/>
    <property type="match status" value="1"/>
</dbReference>
<accession>A0A4Q1C8V0</accession>
<dbReference type="Proteomes" id="UP000290218">
    <property type="component" value="Unassembled WGS sequence"/>
</dbReference>
<dbReference type="InterPro" id="IPR052340">
    <property type="entry name" value="RNase_Y/CdgJ"/>
</dbReference>
<gene>
    <name evidence="2" type="ORF">ESB00_05660</name>
</gene>
<feature type="domain" description="HDOD" evidence="1">
    <location>
        <begin position="18"/>
        <end position="212"/>
    </location>
</feature>
<dbReference type="PANTHER" id="PTHR33525">
    <property type="match status" value="1"/>
</dbReference>
<dbReference type="EMBL" id="SDHX01000001">
    <property type="protein sequence ID" value="RXK55384.1"/>
    <property type="molecule type" value="Genomic_DNA"/>
</dbReference>
<dbReference type="PROSITE" id="PS51833">
    <property type="entry name" value="HDOD"/>
    <property type="match status" value="1"/>
</dbReference>
<evidence type="ECO:0000313" key="3">
    <source>
        <dbReference type="Proteomes" id="UP000290218"/>
    </source>
</evidence>
<dbReference type="InterPro" id="IPR013976">
    <property type="entry name" value="HDOD"/>
</dbReference>
<dbReference type="Gene3D" id="1.10.3210.10">
    <property type="entry name" value="Hypothetical protein af1432"/>
    <property type="match status" value="1"/>
</dbReference>
<organism evidence="2 3">
    <name type="scientific">Oleiharenicola lentus</name>
    <dbReference type="NCBI Taxonomy" id="2508720"/>
    <lineage>
        <taxon>Bacteria</taxon>
        <taxon>Pseudomonadati</taxon>
        <taxon>Verrucomicrobiota</taxon>
        <taxon>Opitutia</taxon>
        <taxon>Opitutales</taxon>
        <taxon>Opitutaceae</taxon>
        <taxon>Oleiharenicola</taxon>
    </lineage>
</organism>
<evidence type="ECO:0000313" key="2">
    <source>
        <dbReference type="EMBL" id="RXK55384.1"/>
    </source>
</evidence>
<dbReference type="Pfam" id="PF08668">
    <property type="entry name" value="HDOD"/>
    <property type="match status" value="1"/>
</dbReference>
<dbReference type="AlphaFoldDB" id="A0A4Q1C8V0"/>
<name>A0A4Q1C8V0_9BACT</name>
<proteinExistence type="predicted"/>
<dbReference type="PANTHER" id="PTHR33525:SF6">
    <property type="entry name" value="HDOD DOMAIN-CONTAINING PROTEIN"/>
    <property type="match status" value="1"/>
</dbReference>